<evidence type="ECO:0000256" key="1">
    <source>
        <dbReference type="ARBA" id="ARBA00022723"/>
    </source>
</evidence>
<dbReference type="GO" id="GO:0009653">
    <property type="term" value="P:anatomical structure morphogenesis"/>
    <property type="evidence" value="ECO:0007669"/>
    <property type="project" value="TreeGrafter"/>
</dbReference>
<evidence type="ECO:0000313" key="7">
    <source>
        <dbReference type="Ensembl" id="ENSEBUP00000012055.1"/>
    </source>
</evidence>
<accession>A0A8C4Q9K8</accession>
<dbReference type="Ensembl" id="ENSEBUT00000012630.1">
    <property type="protein sequence ID" value="ENSEBUP00000012055.1"/>
    <property type="gene ID" value="ENSEBUG00000007668.1"/>
</dbReference>
<dbReference type="OMA" id="MPVNDNK"/>
<dbReference type="PANTHER" id="PTHR45739">
    <property type="entry name" value="MATRIX PROTEIN, PUTATIVE-RELATED"/>
    <property type="match status" value="1"/>
</dbReference>
<name>A0A8C4Q9K8_EPTBU</name>
<evidence type="ECO:0000259" key="6">
    <source>
        <dbReference type="Pfam" id="PF19309"/>
    </source>
</evidence>
<keyword evidence="4" id="KW-0325">Glycoprotein</keyword>
<evidence type="ECO:0000256" key="5">
    <source>
        <dbReference type="PROSITE-ProRule" id="PRU01201"/>
    </source>
</evidence>
<feature type="repeat" description="CSPG" evidence="5">
    <location>
        <begin position="1311"/>
        <end position="1404"/>
    </location>
</feature>
<dbReference type="Pfam" id="PF16184">
    <property type="entry name" value="Cadherin_3"/>
    <property type="match status" value="11"/>
</dbReference>
<dbReference type="PANTHER" id="PTHR45739:SF11">
    <property type="entry name" value="FRAS1-RELATED EXTRACELLULAR MATRIX PROTEIN 1-LIKE ISOFORM X1"/>
    <property type="match status" value="1"/>
</dbReference>
<evidence type="ECO:0000256" key="3">
    <source>
        <dbReference type="ARBA" id="ARBA00022737"/>
    </source>
</evidence>
<dbReference type="GeneTree" id="ENSGT00940000156990"/>
<keyword evidence="2" id="KW-0732">Signal</keyword>
<keyword evidence="1" id="KW-0479">Metal-binding</keyword>
<protein>
    <submittedName>
        <fullName evidence="7">Fras1 related extracellular matrix 1a</fullName>
    </submittedName>
</protein>
<dbReference type="InterPro" id="IPR045658">
    <property type="entry name" value="FRAS1-rel_N"/>
</dbReference>
<feature type="repeat" description="CSPG" evidence="5">
    <location>
        <begin position="261"/>
        <end position="353"/>
    </location>
</feature>
<feature type="repeat" description="CSPG" evidence="5">
    <location>
        <begin position="714"/>
        <end position="808"/>
    </location>
</feature>
<evidence type="ECO:0000256" key="2">
    <source>
        <dbReference type="ARBA" id="ARBA00022729"/>
    </source>
</evidence>
<reference evidence="7" key="2">
    <citation type="submission" date="2025-09" db="UniProtKB">
        <authorList>
            <consortium name="Ensembl"/>
        </authorList>
    </citation>
    <scope>IDENTIFICATION</scope>
</reference>
<dbReference type="Proteomes" id="UP000694388">
    <property type="component" value="Unplaced"/>
</dbReference>
<feature type="repeat" description="CSPG" evidence="5">
    <location>
        <begin position="1542"/>
        <end position="1635"/>
    </location>
</feature>
<evidence type="ECO:0000313" key="8">
    <source>
        <dbReference type="Proteomes" id="UP000694388"/>
    </source>
</evidence>
<keyword evidence="8" id="KW-1185">Reference proteome</keyword>
<feature type="repeat" description="CSPG" evidence="5">
    <location>
        <begin position="1195"/>
        <end position="1292"/>
    </location>
</feature>
<feature type="repeat" description="CSPG" evidence="5">
    <location>
        <begin position="485"/>
        <end position="576"/>
    </location>
</feature>
<sequence length="1714" mass="190060">PQIFFTRTLGLASRSVTSFVLHNSGISVPRGREVFVDPDALRISAPSSPNDPCRVEIVKVEAISQRVGKLTPVVFDCYFKAREVKYTHNGSPLLDEDRVLLRLFRFTDLDTYVESFWFHVSIVATESSSPGPAWLGDKLLQVSSFLSVSGPLNAEVLHINPLGSSSSASTNLNKFCLILSHAGLRPKSECEHARCEVLKTNHFSCDHFLHIGLRYEHLGASSPDVDYVPISVELSDTYGSLIEAKRLWLPVHIDNAGPNHRPIVTSFSDLDVDQFVLTPLTTNSLDAQDEETPRDHLKFALTQPPDFGFFTHLDDHTKPIKSFSRKDLSNLLIAYQPPNASSPERRSFKAEFMAYDAYFAYSSPIILYITIRTTDTNAPRVSWNAGLDLLEGQSRPLTRDIFQVVDNDNLAAVRIMAVAGLNHGKFTVRGGRRFMFSVQDIVEGVVRYHHDDSDTTSDYVVLRITDGQHSIRHKFPIHIVPKDDSPPFLLNHLALELCKGETVTLTSVLKASDTDSRDELIKFTVMKPPQEGRLLLKTRHNTLVTSFRQHDLLMGKISYHHLGGDKTQDSFEFFLNDSHEPPNHSDKQVMIIHIIPLDDKIPTEVPGTMRNMVVNETDVDHVLHYHSVSHPCTTRVIILPYASSSTETSGLNSETLYGNSHAVNHFKVAYMPPIKDIGPNSILVQFGFMVTDEHGGTLHEQFFNITVLPVDNQMPEVMKYTFLYFLPVAEGDAALLLPRHIMVKDPDTIPGNLRVLISKNPLHGSLEMDGVILFEGDSIALDHIVARRIRYQHDGSETLQDDVALTVTDRTNSVDVLLHFKITPVNDEPPMLISGLEATLSCLEGGNAVITPSHLFAKDADSEESRLLFMVARPPSYGLVLHNGTSTDHFMQSDIEASTITYIHTGGEIGLRPSYDHVTIIISDAEAGGGEQRARSSLHLLPVYDLNITILPVDNQPPKLIIGDVLVVEETSKVALQRTHIWATDTDTHPDQLELMLVSPPRHGYLEDIRPLLGHERSNAGLSIGVLHLLSTPQTVNYVQSRHKGTESTADIMLLYASDGIRRSKELSLHVVIKPINDEVPTLLVQNITVVEGEMKKLGPSLLNAEDADMPPDSLTFTFVKPPSNGAIMGSYQGQSNQPLITVVLGFCEMTGLEVIYVHDDSDSTTDAFSVSLSDGKHEVYGTVNVTVIPVNDELPIVTRNTGLEIEPGDERVISSATLEASDKDSARYDVLFILTDEPMQGQLELKVGAEWKALALGANFSQDDVDENRVRYVHSGRPSANTEDLFRFRLWDGNNQSPVYPFLLIIFLTGEIELLSKPMMVGFGDRTTLSPNLLSAWDGSGRPDKLLFVVRRPPVHGTLEHVAHRGLPISTFTQLDLIGHTVCYAHEGVSRALTNDTISFFVSNGHSSQNGSMSIIVETQDNASPVVERNEGLHVSKGSNAAISSKSLRLGDPGKSSGDLNYLVTELPLHGTLYLHGDPLVGSYPYPAEDLNQQRVVYQHDGSASSLDRFSFVATDSVKCGPVQRSRIKATPVMFKIQVSVKIKTANSVRSLRDGRFGIVLSTRHLMVTDSPNADHEITFSIVRPPTFGYLEHIDTGEIVQTRFTQKDLEERNIVYVINPELDVTSDSLEFELSDAIRSSVNTHTYWSRVQMGTASMRVCENDGSVKIPLIRQGCASDSAFIAIRVVIKLYSTTCFYITRLLLPNAISVEHLM</sequence>
<dbReference type="InterPro" id="IPR051561">
    <property type="entry name" value="FRAS1_ECM"/>
</dbReference>
<feature type="repeat" description="CSPG" evidence="5">
    <location>
        <begin position="378"/>
        <end position="465"/>
    </location>
</feature>
<feature type="repeat" description="CSPG" evidence="5">
    <location>
        <begin position="829"/>
        <end position="923"/>
    </location>
</feature>
<evidence type="ECO:0000256" key="4">
    <source>
        <dbReference type="ARBA" id="ARBA00023180"/>
    </source>
</evidence>
<organism evidence="7 8">
    <name type="scientific">Eptatretus burgeri</name>
    <name type="common">Inshore hagfish</name>
    <dbReference type="NCBI Taxonomy" id="7764"/>
    <lineage>
        <taxon>Eukaryota</taxon>
        <taxon>Metazoa</taxon>
        <taxon>Chordata</taxon>
        <taxon>Craniata</taxon>
        <taxon>Vertebrata</taxon>
        <taxon>Cyclostomata</taxon>
        <taxon>Myxini</taxon>
        <taxon>Myxiniformes</taxon>
        <taxon>Myxinidae</taxon>
        <taxon>Eptatretinae</taxon>
        <taxon>Eptatretus</taxon>
    </lineage>
</organism>
<proteinExistence type="predicted"/>
<reference evidence="7" key="1">
    <citation type="submission" date="2025-08" db="UniProtKB">
        <authorList>
            <consortium name="Ensembl"/>
        </authorList>
    </citation>
    <scope>IDENTIFICATION</scope>
</reference>
<dbReference type="GO" id="GO:0046872">
    <property type="term" value="F:metal ion binding"/>
    <property type="evidence" value="ECO:0007669"/>
    <property type="project" value="UniProtKB-KW"/>
</dbReference>
<dbReference type="InterPro" id="IPR039005">
    <property type="entry name" value="CSPG_rpt"/>
</dbReference>
<dbReference type="PROSITE" id="PS51854">
    <property type="entry name" value="CSPG"/>
    <property type="match status" value="11"/>
</dbReference>
<feature type="repeat" description="CSPG" evidence="5">
    <location>
        <begin position="1425"/>
        <end position="1516"/>
    </location>
</feature>
<feature type="repeat" description="CSPG" evidence="5">
    <location>
        <begin position="1079"/>
        <end position="1174"/>
    </location>
</feature>
<feature type="domain" description="FRAS1-related extracellular matrix protein N-terminal" evidence="6">
    <location>
        <begin position="20"/>
        <end position="231"/>
    </location>
</feature>
<dbReference type="Pfam" id="PF19309">
    <property type="entry name" value="Frem_N"/>
    <property type="match status" value="1"/>
</dbReference>
<feature type="repeat" description="CSPG" evidence="5">
    <location>
        <begin position="957"/>
        <end position="1058"/>
    </location>
</feature>
<keyword evidence="3" id="KW-0677">Repeat</keyword>